<dbReference type="Pfam" id="PF00400">
    <property type="entry name" value="WD40"/>
    <property type="match status" value="1"/>
</dbReference>
<gene>
    <name evidence="2" type="primary">PAAF1</name>
    <name evidence="2" type="ORF">BGZ65_004855</name>
</gene>
<dbReference type="OrthoDB" id="10257301at2759"/>
<dbReference type="SUPFAM" id="SSF50952">
    <property type="entry name" value="Soluble quinoprotein glucose dehydrogenase"/>
    <property type="match status" value="1"/>
</dbReference>
<keyword evidence="3" id="KW-1185">Reference proteome</keyword>
<evidence type="ECO:0000256" key="1">
    <source>
        <dbReference type="PROSITE-ProRule" id="PRU00221"/>
    </source>
</evidence>
<comment type="caution">
    <text evidence="2">The sequence shown here is derived from an EMBL/GenBank/DDBJ whole genome shotgun (WGS) entry which is preliminary data.</text>
</comment>
<accession>A0A9P6IKP3</accession>
<dbReference type="AlphaFoldDB" id="A0A9P6IKP3"/>
<dbReference type="Gene3D" id="2.130.10.10">
    <property type="entry name" value="YVTN repeat-like/Quinoprotein amine dehydrogenase"/>
    <property type="match status" value="1"/>
</dbReference>
<dbReference type="InterPro" id="IPR001680">
    <property type="entry name" value="WD40_rpt"/>
</dbReference>
<reference evidence="2" key="1">
    <citation type="journal article" date="2020" name="Fungal Divers.">
        <title>Resolving the Mortierellaceae phylogeny through synthesis of multi-gene phylogenetics and phylogenomics.</title>
        <authorList>
            <person name="Vandepol N."/>
            <person name="Liber J."/>
            <person name="Desiro A."/>
            <person name="Na H."/>
            <person name="Kennedy M."/>
            <person name="Barry K."/>
            <person name="Grigoriev I.V."/>
            <person name="Miller A.N."/>
            <person name="O'Donnell K."/>
            <person name="Stajich J.E."/>
            <person name="Bonito G."/>
        </authorList>
    </citation>
    <scope>NUCLEOTIDE SEQUENCE</scope>
    <source>
        <strain evidence="2">MES-2147</strain>
    </source>
</reference>
<organism evidence="2 3">
    <name type="scientific">Modicella reniformis</name>
    <dbReference type="NCBI Taxonomy" id="1440133"/>
    <lineage>
        <taxon>Eukaryota</taxon>
        <taxon>Fungi</taxon>
        <taxon>Fungi incertae sedis</taxon>
        <taxon>Mucoromycota</taxon>
        <taxon>Mortierellomycotina</taxon>
        <taxon>Mortierellomycetes</taxon>
        <taxon>Mortierellales</taxon>
        <taxon>Mortierellaceae</taxon>
        <taxon>Modicella</taxon>
    </lineage>
</organism>
<evidence type="ECO:0000313" key="3">
    <source>
        <dbReference type="Proteomes" id="UP000749646"/>
    </source>
</evidence>
<dbReference type="InterPro" id="IPR011041">
    <property type="entry name" value="Quinoprot_gluc/sorb_DH_b-prop"/>
</dbReference>
<dbReference type="Proteomes" id="UP000749646">
    <property type="component" value="Unassembled WGS sequence"/>
</dbReference>
<sequence length="155" mass="16578">MGIEGSPPTALVQITVQADWTDVVTEALRSNSTGTFWISCYKRGSPSVHGTAKVSAGENERKALFTGHDGVDVETITNYSFKVKVPEYDGFEVEVYGSGRRSNISKISCLDVSPEGALFVVGSEDGTIRIGETESERITVTLASTDIKSIVANLA</sequence>
<keyword evidence="1" id="KW-0853">WD repeat</keyword>
<feature type="repeat" description="WD" evidence="1">
    <location>
        <begin position="100"/>
        <end position="141"/>
    </location>
</feature>
<dbReference type="EMBL" id="JAAAHW010010051">
    <property type="protein sequence ID" value="KAF9931543.1"/>
    <property type="molecule type" value="Genomic_DNA"/>
</dbReference>
<evidence type="ECO:0000313" key="2">
    <source>
        <dbReference type="EMBL" id="KAF9931543.1"/>
    </source>
</evidence>
<protein>
    <submittedName>
        <fullName evidence="2">Proteasomal ATPase-associated factor 1</fullName>
    </submittedName>
</protein>
<dbReference type="PROSITE" id="PS50082">
    <property type="entry name" value="WD_REPEATS_2"/>
    <property type="match status" value="1"/>
</dbReference>
<name>A0A9P6IKP3_9FUNG</name>
<dbReference type="InterPro" id="IPR015943">
    <property type="entry name" value="WD40/YVTN_repeat-like_dom_sf"/>
</dbReference>
<proteinExistence type="predicted"/>